<evidence type="ECO:0000313" key="3">
    <source>
        <dbReference type="Proteomes" id="UP000799302"/>
    </source>
</evidence>
<feature type="domain" description="RNase H type-1" evidence="1">
    <location>
        <begin position="113"/>
        <end position="278"/>
    </location>
</feature>
<dbReference type="InterPro" id="IPR036397">
    <property type="entry name" value="RNaseH_sf"/>
</dbReference>
<evidence type="ECO:0000259" key="1">
    <source>
        <dbReference type="PROSITE" id="PS50879"/>
    </source>
</evidence>
<sequence>MGLFKPDDPEDQPLWTFRRQRDLPEFAQLPERIHATDHRYPNLALKELGILEAAISILEFSDDIKAKAKVLNYRIEDVEYFSPPSQALPATVIIFKEKKYSVALEAALSKVVHPNLIFGYSDGSCGKANIQNVPKPLGGAGTFRHATSPDAYRDPKHQDWVRKGAYLTGSDNNEAEMMGIAILLRLIIFEGEPKPGTTLTIFVDGKNPLQFLSDPASITVSDLFISLGHEVIKLVHYLWSFHIDIHFIQIPGHTNDRHTFQNIVGNLIADHTCGIQQRELWDSDPTTFGLRVGPLASGSGSAHSKRQSMGFLGLIVPTKKKKMNPFRRTKSNNNRLRFLSLADIQREAMVLDFGKADLFFPAGKFDDAPHKASALRDLRRRILLLDIKENEVAFTEA</sequence>
<dbReference type="SUPFAM" id="SSF53098">
    <property type="entry name" value="Ribonuclease H-like"/>
    <property type="match status" value="1"/>
</dbReference>
<reference evidence="2" key="1">
    <citation type="journal article" date="2020" name="Stud. Mycol.">
        <title>101 Dothideomycetes genomes: a test case for predicting lifestyles and emergence of pathogens.</title>
        <authorList>
            <person name="Haridas S."/>
            <person name="Albert R."/>
            <person name="Binder M."/>
            <person name="Bloem J."/>
            <person name="Labutti K."/>
            <person name="Salamov A."/>
            <person name="Andreopoulos B."/>
            <person name="Baker S."/>
            <person name="Barry K."/>
            <person name="Bills G."/>
            <person name="Bluhm B."/>
            <person name="Cannon C."/>
            <person name="Castanera R."/>
            <person name="Culley D."/>
            <person name="Daum C."/>
            <person name="Ezra D."/>
            <person name="Gonzalez J."/>
            <person name="Henrissat B."/>
            <person name="Kuo A."/>
            <person name="Liang C."/>
            <person name="Lipzen A."/>
            <person name="Lutzoni F."/>
            <person name="Magnuson J."/>
            <person name="Mondo S."/>
            <person name="Nolan M."/>
            <person name="Ohm R."/>
            <person name="Pangilinan J."/>
            <person name="Park H.-J."/>
            <person name="Ramirez L."/>
            <person name="Alfaro M."/>
            <person name="Sun H."/>
            <person name="Tritt A."/>
            <person name="Yoshinaga Y."/>
            <person name="Zwiers L.-H."/>
            <person name="Turgeon B."/>
            <person name="Goodwin S."/>
            <person name="Spatafora J."/>
            <person name="Crous P."/>
            <person name="Grigoriev I."/>
        </authorList>
    </citation>
    <scope>NUCLEOTIDE SEQUENCE</scope>
    <source>
        <strain evidence="2">CBS 115976</strain>
    </source>
</reference>
<dbReference type="Gene3D" id="3.30.420.10">
    <property type="entry name" value="Ribonuclease H-like superfamily/Ribonuclease H"/>
    <property type="match status" value="1"/>
</dbReference>
<dbReference type="PROSITE" id="PS50879">
    <property type="entry name" value="RNASE_H_1"/>
    <property type="match status" value="1"/>
</dbReference>
<accession>A0A6A6UFY2</accession>
<dbReference type="InterPro" id="IPR012337">
    <property type="entry name" value="RNaseH-like_sf"/>
</dbReference>
<gene>
    <name evidence="2" type="ORF">BT63DRAFT_454660</name>
</gene>
<organism evidence="2 3">
    <name type="scientific">Microthyrium microscopicum</name>
    <dbReference type="NCBI Taxonomy" id="703497"/>
    <lineage>
        <taxon>Eukaryota</taxon>
        <taxon>Fungi</taxon>
        <taxon>Dikarya</taxon>
        <taxon>Ascomycota</taxon>
        <taxon>Pezizomycotina</taxon>
        <taxon>Dothideomycetes</taxon>
        <taxon>Dothideomycetes incertae sedis</taxon>
        <taxon>Microthyriales</taxon>
        <taxon>Microthyriaceae</taxon>
        <taxon>Microthyrium</taxon>
    </lineage>
</organism>
<dbReference type="AlphaFoldDB" id="A0A6A6UFY2"/>
<dbReference type="EMBL" id="MU004234">
    <property type="protein sequence ID" value="KAF2670471.1"/>
    <property type="molecule type" value="Genomic_DNA"/>
</dbReference>
<dbReference type="GO" id="GO:0003676">
    <property type="term" value="F:nucleic acid binding"/>
    <property type="evidence" value="ECO:0007669"/>
    <property type="project" value="InterPro"/>
</dbReference>
<keyword evidence="3" id="KW-1185">Reference proteome</keyword>
<proteinExistence type="predicted"/>
<dbReference type="Proteomes" id="UP000799302">
    <property type="component" value="Unassembled WGS sequence"/>
</dbReference>
<evidence type="ECO:0000313" key="2">
    <source>
        <dbReference type="EMBL" id="KAF2670471.1"/>
    </source>
</evidence>
<dbReference type="GO" id="GO:0004523">
    <property type="term" value="F:RNA-DNA hybrid ribonuclease activity"/>
    <property type="evidence" value="ECO:0007669"/>
    <property type="project" value="InterPro"/>
</dbReference>
<dbReference type="InterPro" id="IPR002156">
    <property type="entry name" value="RNaseH_domain"/>
</dbReference>
<name>A0A6A6UFY2_9PEZI</name>
<protein>
    <recommendedName>
        <fullName evidence="1">RNase H type-1 domain-containing protein</fullName>
    </recommendedName>
</protein>